<dbReference type="GO" id="GO:0006260">
    <property type="term" value="P:DNA replication"/>
    <property type="evidence" value="ECO:0007669"/>
    <property type="project" value="TreeGrafter"/>
</dbReference>
<dbReference type="SUPFAM" id="SSF52540">
    <property type="entry name" value="P-loop containing nucleoside triphosphate hydrolases"/>
    <property type="match status" value="1"/>
</dbReference>
<name>A0A0F7L1Y1_9VIRU</name>
<reference evidence="2" key="1">
    <citation type="journal article" date="2015" name="Front. Microbiol.">
        <title>Combining genomic sequencing methods to explore viral diversity and reveal potential virus-host interactions.</title>
        <authorList>
            <person name="Chow C.E."/>
            <person name="Winget D.M."/>
            <person name="White R.A.III."/>
            <person name="Hallam S.J."/>
            <person name="Suttle C.A."/>
        </authorList>
    </citation>
    <scope>NUCLEOTIDE SEQUENCE</scope>
    <source>
        <strain evidence="2">Anoxic3_9</strain>
    </source>
</reference>
<reference evidence="2" key="2">
    <citation type="submission" date="2015-03" db="EMBL/GenBank/DDBJ databases">
        <authorList>
            <person name="Chow C.-E.T."/>
            <person name="Winget D.M."/>
            <person name="White R.A.III."/>
            <person name="Hallam S.J."/>
            <person name="Suttle C.A."/>
        </authorList>
    </citation>
    <scope>NUCLEOTIDE SEQUENCE</scope>
    <source>
        <strain evidence="2">Anoxic3_9</strain>
    </source>
</reference>
<dbReference type="GO" id="GO:0005524">
    <property type="term" value="F:ATP binding"/>
    <property type="evidence" value="ECO:0007669"/>
    <property type="project" value="InterPro"/>
</dbReference>
<dbReference type="Gene3D" id="3.40.50.300">
    <property type="entry name" value="P-loop containing nucleotide triphosphate hydrolases"/>
    <property type="match status" value="1"/>
</dbReference>
<proteinExistence type="predicted"/>
<dbReference type="CDD" id="cd01120">
    <property type="entry name" value="RecA-like_superfamily"/>
    <property type="match status" value="1"/>
</dbReference>
<evidence type="ECO:0000259" key="1">
    <source>
        <dbReference type="Pfam" id="PF01695"/>
    </source>
</evidence>
<dbReference type="InterPro" id="IPR002611">
    <property type="entry name" value="IstB_ATP-bd"/>
</dbReference>
<protein>
    <submittedName>
        <fullName evidence="2">DNA replication protein DnaC</fullName>
    </submittedName>
</protein>
<dbReference type="PANTHER" id="PTHR30050:SF4">
    <property type="entry name" value="ATP-BINDING PROTEIN RV3427C IN INSERTION SEQUENCE-RELATED"/>
    <property type="match status" value="1"/>
</dbReference>
<dbReference type="EMBL" id="KR029584">
    <property type="protein sequence ID" value="AKH46554.1"/>
    <property type="molecule type" value="Genomic_DNA"/>
</dbReference>
<evidence type="ECO:0000313" key="2">
    <source>
        <dbReference type="EMBL" id="AKH46554.1"/>
    </source>
</evidence>
<organism evidence="2">
    <name type="scientific">uncultured marine virus</name>
    <dbReference type="NCBI Taxonomy" id="186617"/>
    <lineage>
        <taxon>Viruses</taxon>
        <taxon>environmental samples</taxon>
    </lineage>
</organism>
<sequence length="173" mass="19777">MEIAGKISRYYELSNLPKRFKGITMDGIDLRDPEIKEAVGFLKKFLAKFPERLEQGSSGFFCGDCGTGKTMLACIMVEDVIKQGYPAHYTTTWQMIQRIRQGYKTGETNYYIKDYISKALLVIDEIGVQHGTNDERVLLYQVIDGRYNEVKPTVLISNSKNPVEDGFLDFKDH</sequence>
<feature type="domain" description="IstB-like ATP-binding" evidence="1">
    <location>
        <begin position="62"/>
        <end position="158"/>
    </location>
</feature>
<accession>A0A0F7L1Y1</accession>
<dbReference type="Pfam" id="PF01695">
    <property type="entry name" value="IstB_IS21"/>
    <property type="match status" value="1"/>
</dbReference>
<dbReference type="InterPro" id="IPR027417">
    <property type="entry name" value="P-loop_NTPase"/>
</dbReference>
<dbReference type="PANTHER" id="PTHR30050">
    <property type="entry name" value="CHROMOSOMAL REPLICATION INITIATOR PROTEIN DNAA"/>
    <property type="match status" value="1"/>
</dbReference>